<accession>A0AAV2ELG9</accession>
<dbReference type="GO" id="GO:0032259">
    <property type="term" value="P:methylation"/>
    <property type="evidence" value="ECO:0007669"/>
    <property type="project" value="UniProtKB-KW"/>
</dbReference>
<dbReference type="Proteomes" id="UP001497516">
    <property type="component" value="Chromosome 5"/>
</dbReference>
<dbReference type="GO" id="GO:0016279">
    <property type="term" value="F:protein-lysine N-methyltransferase activity"/>
    <property type="evidence" value="ECO:0007669"/>
    <property type="project" value="TreeGrafter"/>
</dbReference>
<dbReference type="CDD" id="cd10527">
    <property type="entry name" value="SET_LSMT"/>
    <property type="match status" value="1"/>
</dbReference>
<dbReference type="AlphaFoldDB" id="A0AAV2ELG9"/>
<dbReference type="InterPro" id="IPR046341">
    <property type="entry name" value="SET_dom_sf"/>
</dbReference>
<dbReference type="SUPFAM" id="SSF82199">
    <property type="entry name" value="SET domain"/>
    <property type="match status" value="1"/>
</dbReference>
<dbReference type="FunFam" id="3.90.1410.10:FF:000012">
    <property type="entry name" value="Protein SET DOMAIN GROUP 40"/>
    <property type="match status" value="1"/>
</dbReference>
<dbReference type="InterPro" id="IPR001214">
    <property type="entry name" value="SET_dom"/>
</dbReference>
<organism evidence="5 6">
    <name type="scientific">Linum trigynum</name>
    <dbReference type="NCBI Taxonomy" id="586398"/>
    <lineage>
        <taxon>Eukaryota</taxon>
        <taxon>Viridiplantae</taxon>
        <taxon>Streptophyta</taxon>
        <taxon>Embryophyta</taxon>
        <taxon>Tracheophyta</taxon>
        <taxon>Spermatophyta</taxon>
        <taxon>Magnoliopsida</taxon>
        <taxon>eudicotyledons</taxon>
        <taxon>Gunneridae</taxon>
        <taxon>Pentapetalae</taxon>
        <taxon>rosids</taxon>
        <taxon>fabids</taxon>
        <taxon>Malpighiales</taxon>
        <taxon>Linaceae</taxon>
        <taxon>Linum</taxon>
    </lineage>
</organism>
<dbReference type="Pfam" id="PF09273">
    <property type="entry name" value="Rubis-subs-bind"/>
    <property type="match status" value="1"/>
</dbReference>
<dbReference type="InterPro" id="IPR015353">
    <property type="entry name" value="Rubisco_LSMT_subst-bd"/>
</dbReference>
<name>A0AAV2ELG9_9ROSI</name>
<reference evidence="5 6" key="1">
    <citation type="submission" date="2024-04" db="EMBL/GenBank/DDBJ databases">
        <authorList>
            <person name="Fracassetti M."/>
        </authorList>
    </citation>
    <scope>NUCLEOTIDE SEQUENCE [LARGE SCALE GENOMIC DNA]</scope>
</reference>
<keyword evidence="3" id="KW-0949">S-adenosyl-L-methionine</keyword>
<evidence type="ECO:0000259" key="4">
    <source>
        <dbReference type="PROSITE" id="PS50280"/>
    </source>
</evidence>
<dbReference type="InterPro" id="IPR050600">
    <property type="entry name" value="SETD3_SETD6_MTase"/>
</dbReference>
<feature type="domain" description="SET" evidence="4">
    <location>
        <begin position="43"/>
        <end position="299"/>
    </location>
</feature>
<dbReference type="Gene3D" id="3.90.1410.10">
    <property type="entry name" value="set domain protein methyltransferase, domain 1"/>
    <property type="match status" value="1"/>
</dbReference>
<evidence type="ECO:0000256" key="2">
    <source>
        <dbReference type="ARBA" id="ARBA00022679"/>
    </source>
</evidence>
<keyword evidence="2" id="KW-0808">Transferase</keyword>
<evidence type="ECO:0000313" key="5">
    <source>
        <dbReference type="EMBL" id="CAL1386820.1"/>
    </source>
</evidence>
<evidence type="ECO:0000313" key="6">
    <source>
        <dbReference type="Proteomes" id="UP001497516"/>
    </source>
</evidence>
<proteinExistence type="predicted"/>
<gene>
    <name evidence="5" type="ORF">LTRI10_LOCUS27837</name>
</gene>
<protein>
    <recommendedName>
        <fullName evidence="4">SET domain-containing protein</fullName>
    </recommendedName>
</protein>
<dbReference type="Gene3D" id="3.90.1420.10">
    <property type="entry name" value="Rubisco LSMT, substrate-binding domain"/>
    <property type="match status" value="1"/>
</dbReference>
<keyword evidence="6" id="KW-1185">Reference proteome</keyword>
<evidence type="ECO:0000256" key="1">
    <source>
        <dbReference type="ARBA" id="ARBA00022603"/>
    </source>
</evidence>
<dbReference type="PANTHER" id="PTHR13271:SF91">
    <property type="entry name" value="PROTEIN SET DOMAIN GROUP 40"/>
    <property type="match status" value="1"/>
</dbReference>
<dbReference type="SUPFAM" id="SSF81822">
    <property type="entry name" value="RuBisCo LSMT C-terminal, substrate-binding domain"/>
    <property type="match status" value="1"/>
</dbReference>
<dbReference type="EMBL" id="OZ034818">
    <property type="protein sequence ID" value="CAL1386820.1"/>
    <property type="molecule type" value="Genomic_DNA"/>
</dbReference>
<dbReference type="InterPro" id="IPR036464">
    <property type="entry name" value="Rubisco_LSMT_subst-bd_sf"/>
</dbReference>
<dbReference type="PANTHER" id="PTHR13271">
    <property type="entry name" value="UNCHARACTERIZED PUTATIVE METHYLTRANSFERASE"/>
    <property type="match status" value="1"/>
</dbReference>
<dbReference type="PROSITE" id="PS50280">
    <property type="entry name" value="SET"/>
    <property type="match status" value="1"/>
</dbReference>
<sequence>MEEEAGREDHLLDSFLTWTAKLGVTDSPCNSPSQQNSNRCLGHSLVVSHFPDAGGRGLGAARDLRRGELVLRVPKAALFTTIRLLGDDPKLSSAVNGHPSLSPTQRLGLCLLHEMGKGRDSWWWPYLKQLPRGYDTLATFSEFEKQALQVDDAVWTAEKAILKAKMEWRQAKLVMEQLQFKPKFRSFGAWTWVCATISSRTMHVSWDEAGTLCPVGDFFNYAAPGEESSGIDDGCHTSESFLQDGLLANGIASDQLTTKGLNSHLDSFVDAGFEDHLAAYCFYARRDYKKGEQVLLAYGTYTNLDLLEHYGFLLGKNPNEKAFIPLEPGMLSLTSWPQDSIYIHADGKPSFALLSALRFYVSSPQQRRSILQLVYSGSQLSEDNEINASRLLSKKCHEVLQSLPTTTEEDDLLLSVIERIQDMNCPVEVGKLICSFRGEISAFLDGHKDLPAAQDKIVEFLLSSRAKISLGRWKLAVQWRRGYKQIIADCICFCTEVIEGFSHQNEVNIPEP</sequence>
<keyword evidence="1" id="KW-0489">Methyltransferase</keyword>
<evidence type="ECO:0000256" key="3">
    <source>
        <dbReference type="ARBA" id="ARBA00022691"/>
    </source>
</evidence>